<protein>
    <submittedName>
        <fullName evidence="2">Putative membrane protein</fullName>
    </submittedName>
</protein>
<reference evidence="2" key="1">
    <citation type="journal article" date="2015" name="Genome Announc.">
        <title>Complete Genome Sequence of a New Member of the Marseilleviridae Recovered from the Brackish Submarine Spring in the Cassis Port-Miou Calanque, France.</title>
        <authorList>
            <person name="Doutre G."/>
            <person name="Arfib B."/>
            <person name="Rochette P."/>
            <person name="Claverie J.M."/>
            <person name="Bonin P."/>
            <person name="Abergel C."/>
        </authorList>
    </citation>
    <scope>NUCLEOTIDE SEQUENCE [LARGE SCALE GENOMIC DNA]</scope>
    <source>
        <strain evidence="2">1</strain>
    </source>
</reference>
<feature type="transmembrane region" description="Helical" evidence="1">
    <location>
        <begin position="32"/>
        <end position="51"/>
    </location>
</feature>
<accession>A0A0N9Q0S6</accession>
<evidence type="ECO:0000313" key="2">
    <source>
        <dbReference type="EMBL" id="ALH06803.1"/>
    </source>
</evidence>
<evidence type="ECO:0000256" key="1">
    <source>
        <dbReference type="SAM" id="Phobius"/>
    </source>
</evidence>
<keyword evidence="1" id="KW-0812">Transmembrane</keyword>
<keyword evidence="1" id="KW-0472">Membrane</keyword>
<name>A0A0N9Q0S6_9VIRU</name>
<evidence type="ECO:0000313" key="3">
    <source>
        <dbReference type="Proteomes" id="UP000319438"/>
    </source>
</evidence>
<gene>
    <name evidence="2" type="ORF">PMV_105</name>
</gene>
<dbReference type="Proteomes" id="UP000319438">
    <property type="component" value="Segment"/>
</dbReference>
<dbReference type="EMBL" id="KT428292">
    <property type="protein sequence ID" value="ALH06803.1"/>
    <property type="molecule type" value="Genomic_DNA"/>
</dbReference>
<sequence length="211" mass="23531">MFDSELVKKNIIKYFFEKLQSKYFCKISLGKMKAAVVVLFVLVIVFVLLWMHSSEKYKTEGFTETKRDMSVFSAMCEQNSGVAPEKLGAALQLYSQRTGLPDCSTLETQAVSALELRNDGNGAGSSFGWKIYWQPNSSNISSYNVNFQYDGGCPKGVQEFILSGQATEFELPQPLRPRFRIMIQAKDASGANVGSPALAEFVIPHDPNKWA</sequence>
<keyword evidence="1" id="KW-1133">Transmembrane helix</keyword>
<organism evidence="2 3">
    <name type="scientific">Port-miou virus</name>
    <dbReference type="NCBI Taxonomy" id="1733873"/>
    <lineage>
        <taxon>Viruses</taxon>
        <taxon>Varidnaviria</taxon>
        <taxon>Bamfordvirae</taxon>
        <taxon>Nucleocytoviricota</taxon>
        <taxon>Megaviricetes</taxon>
        <taxon>Pimascovirales</taxon>
        <taxon>Pimascovirales incertae sedis</taxon>
        <taxon>Marseilleviridae</taxon>
        <taxon>Losannavirus</taxon>
        <taxon>Losannavirus lausannense</taxon>
        <taxon>Lausannevirus</taxon>
    </lineage>
</organism>
<proteinExistence type="predicted"/>